<dbReference type="Proteomes" id="UP000199599">
    <property type="component" value="Unassembled WGS sequence"/>
</dbReference>
<keyword evidence="2 5" id="KW-0285">Flavoprotein</keyword>
<dbReference type="NCBIfam" id="NF005064">
    <property type="entry name" value="PRK06481.1"/>
    <property type="match status" value="1"/>
</dbReference>
<evidence type="ECO:0000256" key="2">
    <source>
        <dbReference type="ARBA" id="ARBA00022630"/>
    </source>
</evidence>
<dbReference type="FunFam" id="3.90.700.10:FF:000007">
    <property type="entry name" value="NADH-dependent fumarate reductase"/>
    <property type="match status" value="1"/>
</dbReference>
<evidence type="ECO:0000259" key="6">
    <source>
        <dbReference type="Pfam" id="PF00890"/>
    </source>
</evidence>
<accession>A0A1I1R748</accession>
<dbReference type="InterPro" id="IPR050315">
    <property type="entry name" value="FAD-oxidoreductase_2"/>
</dbReference>
<dbReference type="SUPFAM" id="SSF51905">
    <property type="entry name" value="FAD/NAD(P)-binding domain"/>
    <property type="match status" value="1"/>
</dbReference>
<dbReference type="GO" id="GO:0033765">
    <property type="term" value="F:steroid dehydrogenase activity, acting on the CH-CH group of donors"/>
    <property type="evidence" value="ECO:0007669"/>
    <property type="project" value="UniProtKB-ARBA"/>
</dbReference>
<dbReference type="Gene3D" id="3.90.700.10">
    <property type="entry name" value="Succinate dehydrogenase/fumarate reductase flavoprotein, catalytic domain"/>
    <property type="match status" value="1"/>
</dbReference>
<dbReference type="EMBL" id="FOMN01000001">
    <property type="protein sequence ID" value="SFD30146.1"/>
    <property type="molecule type" value="Genomic_DNA"/>
</dbReference>
<dbReference type="Pfam" id="PF00890">
    <property type="entry name" value="FAD_binding_2"/>
    <property type="match status" value="1"/>
</dbReference>
<reference evidence="8" key="1">
    <citation type="submission" date="2016-10" db="EMBL/GenBank/DDBJ databases">
        <authorList>
            <person name="Varghese N."/>
            <person name="Submissions S."/>
        </authorList>
    </citation>
    <scope>NUCLEOTIDE SEQUENCE [LARGE SCALE GENOMIC DNA]</scope>
    <source>
        <strain evidence="8">R-53102</strain>
    </source>
</reference>
<dbReference type="STRING" id="1505723.SAMN04487792_0204"/>
<dbReference type="PANTHER" id="PTHR43400:SF7">
    <property type="entry name" value="FAD-DEPENDENT OXIDOREDUCTASE 2 FAD BINDING DOMAIN-CONTAINING PROTEIN"/>
    <property type="match status" value="1"/>
</dbReference>
<gene>
    <name evidence="7" type="ORF">SAMN04487792_0204</name>
</gene>
<dbReference type="Gene3D" id="3.50.50.60">
    <property type="entry name" value="FAD/NAD(P)-binding domain"/>
    <property type="match status" value="1"/>
</dbReference>
<organism evidence="7 8">
    <name type="scientific">Lactobacillus bombicola</name>
    <dbReference type="NCBI Taxonomy" id="1505723"/>
    <lineage>
        <taxon>Bacteria</taxon>
        <taxon>Bacillati</taxon>
        <taxon>Bacillota</taxon>
        <taxon>Bacilli</taxon>
        <taxon>Lactobacillales</taxon>
        <taxon>Lactobacillaceae</taxon>
        <taxon>Lactobacillus</taxon>
    </lineage>
</organism>
<dbReference type="InterPro" id="IPR027477">
    <property type="entry name" value="Succ_DH/fumarate_Rdtase_cat_sf"/>
</dbReference>
<dbReference type="PANTHER" id="PTHR43400">
    <property type="entry name" value="FUMARATE REDUCTASE"/>
    <property type="match status" value="1"/>
</dbReference>
<dbReference type="AlphaFoldDB" id="A0A1I1R748"/>
<dbReference type="GO" id="GO:0010181">
    <property type="term" value="F:FMN binding"/>
    <property type="evidence" value="ECO:0007669"/>
    <property type="project" value="InterPro"/>
</dbReference>
<keyword evidence="3 5" id="KW-0274">FAD</keyword>
<evidence type="ECO:0000256" key="1">
    <source>
        <dbReference type="ARBA" id="ARBA00001974"/>
    </source>
</evidence>
<proteinExistence type="inferred from homology"/>
<dbReference type="InterPro" id="IPR003953">
    <property type="entry name" value="FAD-dep_OxRdtase_2_FAD-bd"/>
</dbReference>
<dbReference type="RefSeq" id="WP_090092052.1">
    <property type="nucleotide sequence ID" value="NZ_CBCRVU010000001.1"/>
</dbReference>
<evidence type="ECO:0000313" key="7">
    <source>
        <dbReference type="EMBL" id="SFD30146.1"/>
    </source>
</evidence>
<dbReference type="SUPFAM" id="SSF56425">
    <property type="entry name" value="Succinate dehydrogenase/fumarate reductase flavoprotein, catalytic domain"/>
    <property type="match status" value="1"/>
</dbReference>
<evidence type="ECO:0000313" key="8">
    <source>
        <dbReference type="Proteomes" id="UP000199599"/>
    </source>
</evidence>
<dbReference type="PRINTS" id="PR00368">
    <property type="entry name" value="FADPNR"/>
</dbReference>
<evidence type="ECO:0000256" key="4">
    <source>
        <dbReference type="ARBA" id="ARBA00023002"/>
    </source>
</evidence>
<comment type="cofactor">
    <cofactor evidence="1">
        <name>FAD</name>
        <dbReference type="ChEBI" id="CHEBI:57692"/>
    </cofactor>
</comment>
<feature type="domain" description="FAD-dependent oxidoreductase 2 FAD-binding" evidence="6">
    <location>
        <begin position="19"/>
        <end position="443"/>
    </location>
</feature>
<evidence type="ECO:0000256" key="5">
    <source>
        <dbReference type="RuleBase" id="RU366062"/>
    </source>
</evidence>
<evidence type="ECO:0000256" key="3">
    <source>
        <dbReference type="ARBA" id="ARBA00022827"/>
    </source>
</evidence>
<dbReference type="InterPro" id="IPR036188">
    <property type="entry name" value="FAD/NAD-bd_sf"/>
</dbReference>
<protein>
    <submittedName>
        <fullName evidence="7">Fumarate reductase flavoprotein subunit</fullName>
    </submittedName>
</protein>
<comment type="similarity">
    <text evidence="5">Belongs to the FAD-dependent oxidoreductase 2 family. FRD/SDH subfamily.</text>
</comment>
<name>A0A1I1R748_9LACO</name>
<dbReference type="InterPro" id="IPR010960">
    <property type="entry name" value="Flavocytochrome_c"/>
</dbReference>
<keyword evidence="4 5" id="KW-0560">Oxidoreductase</keyword>
<sequence length="465" mass="50148">MAKFVFTPNQSTEIANYYDAVIVGTGGAGLTAAIQAHELGLQVAVFEKNTALGGNTMRASSGMNASESLVQLAEGIIDDKEDFYQETLKGGGLMNDQELLRYFVDHSAAAIDWLLNHGIELTNLTITGGMSKKRAHRPASMAPVGNYLITNALKQVQQAKIPVFNNAEVIKLLQDKNKNVDSVEIKTADGVKTVKTKAVLLASGGFGSSKELIKKYRPDLVDYKTTNQPGATGDGLKLANQVDAQLEQMDLIQVHPTAQTDTDHVYLIGEGLRGEGAILVNKSGKRFVNEMDTRKIVSNAITALNENGAYLIFDQSIRNNFTAVEFYDHIGLVEHGTSLTDLAQAIGVASSNLEATVKTWNTAVDSKVDKEYSRTTGMERAINQGPFFAIHINPAIHYTMGGIHINSKTEVLDTNGNVINGLYAAGEVSGGLHGNNRIGGNSVAETVVFGRQAGMQMTKFVRNKK</sequence>
<dbReference type="NCBIfam" id="TIGR01813">
    <property type="entry name" value="flavo_cyto_c"/>
    <property type="match status" value="1"/>
</dbReference>